<dbReference type="AlphaFoldDB" id="A0A9D4ZL46"/>
<evidence type="ECO:0000313" key="3">
    <source>
        <dbReference type="Proteomes" id="UP000886520"/>
    </source>
</evidence>
<feature type="compositionally biased region" description="Pro residues" evidence="1">
    <location>
        <begin position="149"/>
        <end position="159"/>
    </location>
</feature>
<organism evidence="2 3">
    <name type="scientific">Adiantum capillus-veneris</name>
    <name type="common">Maidenhair fern</name>
    <dbReference type="NCBI Taxonomy" id="13818"/>
    <lineage>
        <taxon>Eukaryota</taxon>
        <taxon>Viridiplantae</taxon>
        <taxon>Streptophyta</taxon>
        <taxon>Embryophyta</taxon>
        <taxon>Tracheophyta</taxon>
        <taxon>Polypodiopsida</taxon>
        <taxon>Polypodiidae</taxon>
        <taxon>Polypodiales</taxon>
        <taxon>Pteridineae</taxon>
        <taxon>Pteridaceae</taxon>
        <taxon>Vittarioideae</taxon>
        <taxon>Adiantum</taxon>
    </lineage>
</organism>
<gene>
    <name evidence="2" type="ORF">GOP47_0007025</name>
</gene>
<name>A0A9D4ZL46_ADICA</name>
<sequence>MHPPWSRIRQRVFDKHAAVCLSKLTPSCFSERTSHQLRFSFSFFQGYVFGELARAKWHQRAASPLQALATKPLWMPWLVLGSRSSTLPLCTQAAVPAAVKSDAGRFIRTKSGQLSYRLDNVNEVNKSAPHRPTRGRFGGPTEWPIGHLIPPPPKGLHYR</sequence>
<evidence type="ECO:0000313" key="2">
    <source>
        <dbReference type="EMBL" id="KAI5077201.1"/>
    </source>
</evidence>
<reference evidence="2" key="1">
    <citation type="submission" date="2021-01" db="EMBL/GenBank/DDBJ databases">
        <title>Adiantum capillus-veneris genome.</title>
        <authorList>
            <person name="Fang Y."/>
            <person name="Liao Q."/>
        </authorList>
    </citation>
    <scope>NUCLEOTIDE SEQUENCE</scope>
    <source>
        <strain evidence="2">H3</strain>
        <tissue evidence="2">Leaf</tissue>
    </source>
</reference>
<dbReference type="EMBL" id="JABFUD020000007">
    <property type="protein sequence ID" value="KAI5077201.1"/>
    <property type="molecule type" value="Genomic_DNA"/>
</dbReference>
<feature type="region of interest" description="Disordered" evidence="1">
    <location>
        <begin position="127"/>
        <end position="159"/>
    </location>
</feature>
<protein>
    <submittedName>
        <fullName evidence="2">Uncharacterized protein</fullName>
    </submittedName>
</protein>
<evidence type="ECO:0000256" key="1">
    <source>
        <dbReference type="SAM" id="MobiDB-lite"/>
    </source>
</evidence>
<keyword evidence="3" id="KW-1185">Reference proteome</keyword>
<comment type="caution">
    <text evidence="2">The sequence shown here is derived from an EMBL/GenBank/DDBJ whole genome shotgun (WGS) entry which is preliminary data.</text>
</comment>
<dbReference type="Proteomes" id="UP000886520">
    <property type="component" value="Chromosome 7"/>
</dbReference>
<proteinExistence type="predicted"/>
<accession>A0A9D4ZL46</accession>